<sequence>MQPRLQSKTDMFERNSSSTADLPPRAPQLRPASRFSRNYGKGERKMLKSARTFDAGRIMMQPPPLSVKMHSSSDASVRQKVSLKRSIGQQVAKMMQWGDDILDIANTMNTESEKKRRTDEPSKNGEKDEKSRAAHFREAYSCPFLPGLYDENNPIDEDLRETSMKPEAITEKAQLQAVALRS</sequence>
<dbReference type="EMBL" id="HBHP01008814">
    <property type="protein sequence ID" value="CAD9755028.1"/>
    <property type="molecule type" value="Transcribed_RNA"/>
</dbReference>
<proteinExistence type="predicted"/>
<feature type="compositionally biased region" description="Polar residues" evidence="1">
    <location>
        <begin position="1"/>
        <end position="20"/>
    </location>
</feature>
<accession>A0A7S2TMC3</accession>
<evidence type="ECO:0000256" key="1">
    <source>
        <dbReference type="SAM" id="MobiDB-lite"/>
    </source>
</evidence>
<dbReference type="EMBL" id="HBHP01008825">
    <property type="protein sequence ID" value="CAD9755043.1"/>
    <property type="molecule type" value="Transcribed_RNA"/>
</dbReference>
<dbReference type="AlphaFoldDB" id="A0A7S2TMC3"/>
<reference evidence="4" key="1">
    <citation type="submission" date="2021-01" db="EMBL/GenBank/DDBJ databases">
        <authorList>
            <person name="Corre E."/>
            <person name="Pelletier E."/>
            <person name="Niang G."/>
            <person name="Scheremetjew M."/>
            <person name="Finn R."/>
            <person name="Kale V."/>
            <person name="Holt S."/>
            <person name="Cochrane G."/>
            <person name="Meng A."/>
            <person name="Brown T."/>
            <person name="Cohen L."/>
        </authorList>
    </citation>
    <scope>NUCLEOTIDE SEQUENCE</scope>
    <source>
        <strain evidence="4">CCMP622</strain>
    </source>
</reference>
<name>A0A7S2TMC3_9EUKA</name>
<protein>
    <submittedName>
        <fullName evidence="4">Uncharacterized protein</fullName>
    </submittedName>
</protein>
<evidence type="ECO:0000313" key="2">
    <source>
        <dbReference type="EMBL" id="CAD9755028.1"/>
    </source>
</evidence>
<evidence type="ECO:0000313" key="3">
    <source>
        <dbReference type="EMBL" id="CAD9755043.1"/>
    </source>
</evidence>
<evidence type="ECO:0000313" key="4">
    <source>
        <dbReference type="EMBL" id="CAD9755058.1"/>
    </source>
</evidence>
<dbReference type="EMBL" id="HBHP01008836">
    <property type="protein sequence ID" value="CAD9755058.1"/>
    <property type="molecule type" value="Transcribed_RNA"/>
</dbReference>
<gene>
    <name evidence="2" type="ORF">LSP00402_LOCUS5510</name>
    <name evidence="3" type="ORF">LSP00402_LOCUS5517</name>
    <name evidence="4" type="ORF">LSP00402_LOCUS5524</name>
</gene>
<feature type="compositionally biased region" description="Basic and acidic residues" evidence="1">
    <location>
        <begin position="111"/>
        <end position="135"/>
    </location>
</feature>
<feature type="region of interest" description="Disordered" evidence="1">
    <location>
        <begin position="108"/>
        <end position="135"/>
    </location>
</feature>
<organism evidence="4">
    <name type="scientific">Lotharella oceanica</name>
    <dbReference type="NCBI Taxonomy" id="641309"/>
    <lineage>
        <taxon>Eukaryota</taxon>
        <taxon>Sar</taxon>
        <taxon>Rhizaria</taxon>
        <taxon>Cercozoa</taxon>
        <taxon>Chlorarachniophyceae</taxon>
        <taxon>Lotharella</taxon>
    </lineage>
</organism>
<feature type="region of interest" description="Disordered" evidence="1">
    <location>
        <begin position="1"/>
        <end position="49"/>
    </location>
</feature>